<accession>A0A2T6ANX6</accession>
<dbReference type="OrthoDB" id="9803988at2"/>
<dbReference type="AlphaFoldDB" id="A0A2T6ANX6"/>
<dbReference type="Proteomes" id="UP000244224">
    <property type="component" value="Unassembled WGS sequence"/>
</dbReference>
<evidence type="ECO:0000256" key="3">
    <source>
        <dbReference type="ARBA" id="ARBA00022729"/>
    </source>
</evidence>
<keyword evidence="3" id="KW-0732">Signal</keyword>
<dbReference type="InterPro" id="IPR039424">
    <property type="entry name" value="SBP_5"/>
</dbReference>
<dbReference type="RefSeq" id="WP_108130568.1">
    <property type="nucleotide sequence ID" value="NZ_QBKP01000022.1"/>
</dbReference>
<protein>
    <submittedName>
        <fullName evidence="5">Microcin C transport system substrate-binding protein</fullName>
    </submittedName>
</protein>
<dbReference type="CDD" id="cd08497">
    <property type="entry name" value="MbnE-like"/>
    <property type="match status" value="1"/>
</dbReference>
<evidence type="ECO:0000256" key="2">
    <source>
        <dbReference type="ARBA" id="ARBA00005695"/>
    </source>
</evidence>
<evidence type="ECO:0000313" key="6">
    <source>
        <dbReference type="Proteomes" id="UP000244224"/>
    </source>
</evidence>
<dbReference type="GO" id="GO:0042884">
    <property type="term" value="P:microcin transport"/>
    <property type="evidence" value="ECO:0007669"/>
    <property type="project" value="TreeGrafter"/>
</dbReference>
<evidence type="ECO:0000259" key="4">
    <source>
        <dbReference type="Pfam" id="PF00496"/>
    </source>
</evidence>
<dbReference type="Pfam" id="PF00496">
    <property type="entry name" value="SBP_bac_5"/>
    <property type="match status" value="1"/>
</dbReference>
<dbReference type="PANTHER" id="PTHR30290">
    <property type="entry name" value="PERIPLASMIC BINDING COMPONENT OF ABC TRANSPORTER"/>
    <property type="match status" value="1"/>
</dbReference>
<dbReference type="GO" id="GO:1904680">
    <property type="term" value="F:peptide transmembrane transporter activity"/>
    <property type="evidence" value="ECO:0007669"/>
    <property type="project" value="TreeGrafter"/>
</dbReference>
<name>A0A2T6ANX6_9RHOB</name>
<reference evidence="5 6" key="1">
    <citation type="submission" date="2018-04" db="EMBL/GenBank/DDBJ databases">
        <title>Genomic Encyclopedia of Archaeal and Bacterial Type Strains, Phase II (KMG-II): from individual species to whole genera.</title>
        <authorList>
            <person name="Goeker M."/>
        </authorList>
    </citation>
    <scope>NUCLEOTIDE SEQUENCE [LARGE SCALE GENOMIC DNA]</scope>
    <source>
        <strain evidence="5 6">DSM 21823</strain>
    </source>
</reference>
<comment type="similarity">
    <text evidence="2">Belongs to the bacterial solute-binding protein 5 family.</text>
</comment>
<dbReference type="EMBL" id="QBKP01000022">
    <property type="protein sequence ID" value="PTX45446.1"/>
    <property type="molecule type" value="Genomic_DNA"/>
</dbReference>
<proteinExistence type="inferred from homology"/>
<dbReference type="GO" id="GO:0030288">
    <property type="term" value="C:outer membrane-bounded periplasmic space"/>
    <property type="evidence" value="ECO:0007669"/>
    <property type="project" value="TreeGrafter"/>
</dbReference>
<dbReference type="InterPro" id="IPR000914">
    <property type="entry name" value="SBP_5_dom"/>
</dbReference>
<gene>
    <name evidence="5" type="ORF">C8N34_12228</name>
</gene>
<evidence type="ECO:0000313" key="5">
    <source>
        <dbReference type="EMBL" id="PTX45446.1"/>
    </source>
</evidence>
<dbReference type="SUPFAM" id="SSF53850">
    <property type="entry name" value="Periplasmic binding protein-like II"/>
    <property type="match status" value="1"/>
</dbReference>
<dbReference type="Gene3D" id="3.40.190.10">
    <property type="entry name" value="Periplasmic binding protein-like II"/>
    <property type="match status" value="1"/>
</dbReference>
<dbReference type="Gene3D" id="3.10.105.10">
    <property type="entry name" value="Dipeptide-binding Protein, Domain 3"/>
    <property type="match status" value="1"/>
</dbReference>
<dbReference type="PANTHER" id="PTHR30290:SF64">
    <property type="entry name" value="ABC TRANSPORTER PERIPLASMIC BINDING PROTEIN"/>
    <property type="match status" value="1"/>
</dbReference>
<sequence length="635" mass="71096">MPHTPARPIRRKFHPMRVIGPGLLAVVAAAPVSAEEKVIHAHGISTFGDLKYPVDFAHFDYVNPDAPKGGTMSFRGTGASSTFNSLNPFILKGEPAQGLGLLYDSLMSGSPDEPDASYGLVASSLEYPEDRSWVIFNMRPEATFSDGEPITAADVVFTYEVLLDKGAPSYKVALKDIEKVEALDPHRVKFTFRPGVATRDLPALAGGLSILPKHYYDKVDFTASTLVPPVGSGQFVVKDVKPGRSITYCRNPDYWGASLPVNIGGANFDCYTYEYYADTTAAFEAFKSGGYLLQQEFSSLIWATAYDFPALKKGWVKREELADNNPSGTQGFWFNLRREKFADPRVRQALGMMFNFEWSNQTLFFDLYKRTDSFFENSPLQAEGLPEGEELAVLEQFRDRLPPEIFTEPAYEPPVYEATDPATGKLRQLDRKILRQASALMDEAGWKVGEGGLRRNDKGQVFTLEFIEDQPSFDRVLNPYIANLRALGIDARLTHIDAAQMQQRQEDFEYDIISGRFVMSQTPSVELRQFFTTESADAKGSANLSGVADPVLDDLVELVIASKTREELTVRAKALDRVLRFKQIWVPNWYSGKYLVAYWDVFGRPPEQPPYSRGDGLWWMDEAKLGVMKAQGALR</sequence>
<organism evidence="5 6">
    <name type="scientific">Gemmobacter caeni</name>
    <dbReference type="NCBI Taxonomy" id="589035"/>
    <lineage>
        <taxon>Bacteria</taxon>
        <taxon>Pseudomonadati</taxon>
        <taxon>Pseudomonadota</taxon>
        <taxon>Alphaproteobacteria</taxon>
        <taxon>Rhodobacterales</taxon>
        <taxon>Paracoccaceae</taxon>
        <taxon>Gemmobacter</taxon>
    </lineage>
</organism>
<keyword evidence="6" id="KW-1185">Reference proteome</keyword>
<dbReference type="PIRSF" id="PIRSF002741">
    <property type="entry name" value="MppA"/>
    <property type="match status" value="1"/>
</dbReference>
<dbReference type="GO" id="GO:0043190">
    <property type="term" value="C:ATP-binding cassette (ABC) transporter complex"/>
    <property type="evidence" value="ECO:0007669"/>
    <property type="project" value="InterPro"/>
</dbReference>
<comment type="subcellular location">
    <subcellularLocation>
        <location evidence="1">Periplasm</location>
    </subcellularLocation>
</comment>
<dbReference type="InterPro" id="IPR030678">
    <property type="entry name" value="Peptide/Ni-bd"/>
</dbReference>
<evidence type="ECO:0000256" key="1">
    <source>
        <dbReference type="ARBA" id="ARBA00004418"/>
    </source>
</evidence>
<dbReference type="GO" id="GO:0015833">
    <property type="term" value="P:peptide transport"/>
    <property type="evidence" value="ECO:0007669"/>
    <property type="project" value="TreeGrafter"/>
</dbReference>
<feature type="domain" description="Solute-binding protein family 5" evidence="4">
    <location>
        <begin position="120"/>
        <end position="527"/>
    </location>
</feature>
<comment type="caution">
    <text evidence="5">The sequence shown here is derived from an EMBL/GenBank/DDBJ whole genome shotgun (WGS) entry which is preliminary data.</text>
</comment>